<comment type="caution">
    <text evidence="2">The sequence shown here is derived from an EMBL/GenBank/DDBJ whole genome shotgun (WGS) entry which is preliminary data.</text>
</comment>
<protein>
    <submittedName>
        <fullName evidence="2">Uncharacterized protein</fullName>
    </submittedName>
</protein>
<accession>A0A934IMU0</accession>
<gene>
    <name evidence="2" type="ORF">JEQ47_02795</name>
</gene>
<keyword evidence="1" id="KW-1133">Transmembrane helix</keyword>
<organism evidence="2 3">
    <name type="scientific">Devosia sediminis</name>
    <dbReference type="NCBI Taxonomy" id="2798801"/>
    <lineage>
        <taxon>Bacteria</taxon>
        <taxon>Pseudomonadati</taxon>
        <taxon>Pseudomonadota</taxon>
        <taxon>Alphaproteobacteria</taxon>
        <taxon>Hyphomicrobiales</taxon>
        <taxon>Devosiaceae</taxon>
        <taxon>Devosia</taxon>
    </lineage>
</organism>
<dbReference type="RefSeq" id="WP_198874866.1">
    <property type="nucleotide sequence ID" value="NZ_JAEKMH010000001.1"/>
</dbReference>
<evidence type="ECO:0000313" key="2">
    <source>
        <dbReference type="EMBL" id="MBJ3783639.1"/>
    </source>
</evidence>
<sequence length="55" mass="6195">MQTKPPLVLRIFQWTLWLLMLALFAYAFLPGILFRLTGGHDAPVVTPPATEQVSQ</sequence>
<name>A0A934IMU0_9HYPH</name>
<dbReference type="Proteomes" id="UP000602124">
    <property type="component" value="Unassembled WGS sequence"/>
</dbReference>
<dbReference type="AlphaFoldDB" id="A0A934IMU0"/>
<feature type="transmembrane region" description="Helical" evidence="1">
    <location>
        <begin position="7"/>
        <end position="29"/>
    </location>
</feature>
<dbReference type="EMBL" id="JAEKMH010000001">
    <property type="protein sequence ID" value="MBJ3783639.1"/>
    <property type="molecule type" value="Genomic_DNA"/>
</dbReference>
<evidence type="ECO:0000256" key="1">
    <source>
        <dbReference type="SAM" id="Phobius"/>
    </source>
</evidence>
<keyword evidence="1" id="KW-0812">Transmembrane</keyword>
<reference evidence="2" key="1">
    <citation type="submission" date="2020-12" db="EMBL/GenBank/DDBJ databases">
        <title>Devosia sp. MSA67 isolated from Mo River.</title>
        <authorList>
            <person name="Ma F."/>
            <person name="Zi Z."/>
        </authorList>
    </citation>
    <scope>NUCLEOTIDE SEQUENCE</scope>
    <source>
        <strain evidence="2">MSA67</strain>
    </source>
</reference>
<proteinExistence type="predicted"/>
<keyword evidence="1" id="KW-0472">Membrane</keyword>
<evidence type="ECO:0000313" key="3">
    <source>
        <dbReference type="Proteomes" id="UP000602124"/>
    </source>
</evidence>
<keyword evidence="3" id="KW-1185">Reference proteome</keyword>